<accession>A0A3N2PTU2</accession>
<dbReference type="GeneID" id="39582721"/>
<evidence type="ECO:0000313" key="1">
    <source>
        <dbReference type="EMBL" id="ROT37918.1"/>
    </source>
</evidence>
<proteinExistence type="predicted"/>
<dbReference type="PROSITE" id="PS50292">
    <property type="entry name" value="PEROXIDASE_3"/>
    <property type="match status" value="1"/>
</dbReference>
<sequence>MDHLPALLASSSVHSIHSYWVRFSKATVETTCHSHPNWEHDRREAESRVPA</sequence>
<dbReference type="AlphaFoldDB" id="A0A3N2PTU2"/>
<organism evidence="1 2">
    <name type="scientific">Sodiomyces alkalinus (strain CBS 110278 / VKM F-3762 / F11)</name>
    <name type="common">Alkaliphilic filamentous fungus</name>
    <dbReference type="NCBI Taxonomy" id="1314773"/>
    <lineage>
        <taxon>Eukaryota</taxon>
        <taxon>Fungi</taxon>
        <taxon>Dikarya</taxon>
        <taxon>Ascomycota</taxon>
        <taxon>Pezizomycotina</taxon>
        <taxon>Sordariomycetes</taxon>
        <taxon>Hypocreomycetidae</taxon>
        <taxon>Glomerellales</taxon>
        <taxon>Plectosphaerellaceae</taxon>
        <taxon>Sodiomyces</taxon>
    </lineage>
</organism>
<keyword evidence="2" id="KW-1185">Reference proteome</keyword>
<evidence type="ECO:0000313" key="2">
    <source>
        <dbReference type="Proteomes" id="UP000272025"/>
    </source>
</evidence>
<protein>
    <submittedName>
        <fullName evidence="1">Uncharacterized protein</fullName>
    </submittedName>
</protein>
<name>A0A3N2PTU2_SODAK</name>
<gene>
    <name evidence="1" type="ORF">SODALDRAFT_360218</name>
</gene>
<reference evidence="1 2" key="1">
    <citation type="journal article" date="2018" name="Mol. Ecol.">
        <title>The obligate alkalophilic soda-lake fungus Sodiomyces alkalinus has shifted to a protein diet.</title>
        <authorList>
            <person name="Grum-Grzhimaylo A.A."/>
            <person name="Falkoski D.L."/>
            <person name="van den Heuvel J."/>
            <person name="Valero-Jimenez C.A."/>
            <person name="Min B."/>
            <person name="Choi I.G."/>
            <person name="Lipzen A."/>
            <person name="Daum C.G."/>
            <person name="Aanen D.K."/>
            <person name="Tsang A."/>
            <person name="Henrissat B."/>
            <person name="Bilanenko E.N."/>
            <person name="de Vries R.P."/>
            <person name="van Kan J.A.L."/>
            <person name="Grigoriev I.V."/>
            <person name="Debets A.J.M."/>
        </authorList>
    </citation>
    <scope>NUCLEOTIDE SEQUENCE [LARGE SCALE GENOMIC DNA]</scope>
    <source>
        <strain evidence="1 2">F11</strain>
    </source>
</reference>
<dbReference type="Proteomes" id="UP000272025">
    <property type="component" value="Unassembled WGS sequence"/>
</dbReference>
<dbReference type="InterPro" id="IPR019791">
    <property type="entry name" value="Haem_peroxidase_animal"/>
</dbReference>
<dbReference type="EMBL" id="ML119056">
    <property type="protein sequence ID" value="ROT37918.1"/>
    <property type="molecule type" value="Genomic_DNA"/>
</dbReference>
<dbReference type="RefSeq" id="XP_028465724.1">
    <property type="nucleotide sequence ID" value="XM_028614243.1"/>
</dbReference>